<feature type="region of interest" description="Disordered" evidence="1">
    <location>
        <begin position="119"/>
        <end position="141"/>
    </location>
</feature>
<dbReference type="RefSeq" id="WP_377786094.1">
    <property type="nucleotide sequence ID" value="NZ_JBHUOC010000001.1"/>
</dbReference>
<keyword evidence="3" id="KW-1185">Reference proteome</keyword>
<gene>
    <name evidence="2" type="ORF">QWZ10_02575</name>
</gene>
<accession>A0ABT8D6D5</accession>
<name>A0ABT8D6D5_9RHOB</name>
<protein>
    <recommendedName>
        <fullName evidence="4">Helix-turn-helix domain-containing protein</fullName>
    </recommendedName>
</protein>
<evidence type="ECO:0000313" key="3">
    <source>
        <dbReference type="Proteomes" id="UP001243846"/>
    </source>
</evidence>
<reference evidence="3" key="1">
    <citation type="journal article" date="2019" name="Int. J. Syst. Evol. Microbiol.">
        <title>The Global Catalogue of Microorganisms (GCM) 10K type strain sequencing project: providing services to taxonomists for standard genome sequencing and annotation.</title>
        <authorList>
            <consortium name="The Broad Institute Genomics Platform"/>
            <consortium name="The Broad Institute Genome Sequencing Center for Infectious Disease"/>
            <person name="Wu L."/>
            <person name="Ma J."/>
        </authorList>
    </citation>
    <scope>NUCLEOTIDE SEQUENCE [LARGE SCALE GENOMIC DNA]</scope>
    <source>
        <strain evidence="3">CECT 8482</strain>
    </source>
</reference>
<comment type="caution">
    <text evidence="2">The sequence shown here is derived from an EMBL/GenBank/DDBJ whole genome shotgun (WGS) entry which is preliminary data.</text>
</comment>
<organism evidence="2 3">
    <name type="scientific">Paracoccus cavernae</name>
    <dbReference type="NCBI Taxonomy" id="1571207"/>
    <lineage>
        <taxon>Bacteria</taxon>
        <taxon>Pseudomonadati</taxon>
        <taxon>Pseudomonadota</taxon>
        <taxon>Alphaproteobacteria</taxon>
        <taxon>Rhodobacterales</taxon>
        <taxon>Paracoccaceae</taxon>
        <taxon>Paracoccus</taxon>
    </lineage>
</organism>
<evidence type="ECO:0000256" key="1">
    <source>
        <dbReference type="SAM" id="MobiDB-lite"/>
    </source>
</evidence>
<dbReference type="Proteomes" id="UP001243846">
    <property type="component" value="Unassembled WGS sequence"/>
</dbReference>
<dbReference type="EMBL" id="JAUFRC010000001">
    <property type="protein sequence ID" value="MDN3710980.1"/>
    <property type="molecule type" value="Genomic_DNA"/>
</dbReference>
<evidence type="ECO:0000313" key="2">
    <source>
        <dbReference type="EMBL" id="MDN3710980.1"/>
    </source>
</evidence>
<sequence length="141" mass="15888">MRGIFFVTEIFDLFGNPMRGGSGKRGRPAFQWTPELFNKIKLMLALGWPNDRMAGAVGVSSATLKRHFRAELAERDVARDQLTLRRFELAMQQANKGNLGAVKELGRMVDQNDAALADARIRAGQSRGRGGRSRMTRRKRR</sequence>
<evidence type="ECO:0008006" key="4">
    <source>
        <dbReference type="Google" id="ProtNLM"/>
    </source>
</evidence>
<proteinExistence type="predicted"/>
<feature type="compositionally biased region" description="Basic residues" evidence="1">
    <location>
        <begin position="129"/>
        <end position="141"/>
    </location>
</feature>